<dbReference type="NCBIfam" id="NF005720">
    <property type="entry name" value="PRK07538.1"/>
    <property type="match status" value="1"/>
</dbReference>
<organism evidence="7 8">
    <name type="scientific">Ramularia collo-cygni</name>
    <dbReference type="NCBI Taxonomy" id="112498"/>
    <lineage>
        <taxon>Eukaryota</taxon>
        <taxon>Fungi</taxon>
        <taxon>Dikarya</taxon>
        <taxon>Ascomycota</taxon>
        <taxon>Pezizomycotina</taxon>
        <taxon>Dothideomycetes</taxon>
        <taxon>Dothideomycetidae</taxon>
        <taxon>Mycosphaerellales</taxon>
        <taxon>Mycosphaerellaceae</taxon>
        <taxon>Ramularia</taxon>
    </lineage>
</organism>
<reference evidence="7 8" key="1">
    <citation type="submission" date="2016-03" db="EMBL/GenBank/DDBJ databases">
        <authorList>
            <person name="Ploux O."/>
        </authorList>
    </citation>
    <scope>NUCLEOTIDE SEQUENCE [LARGE SCALE GENOMIC DNA]</scope>
    <source>
        <strain evidence="7 8">URUG2</strain>
    </source>
</reference>
<evidence type="ECO:0000313" key="7">
    <source>
        <dbReference type="EMBL" id="CZT19581.1"/>
    </source>
</evidence>
<dbReference type="EMBL" id="FJUY01000007">
    <property type="protein sequence ID" value="CZT19581.1"/>
    <property type="molecule type" value="Genomic_DNA"/>
</dbReference>
<dbReference type="InterPro" id="IPR036188">
    <property type="entry name" value="FAD/NAD-bd_sf"/>
</dbReference>
<evidence type="ECO:0000313" key="8">
    <source>
        <dbReference type="Proteomes" id="UP000225277"/>
    </source>
</evidence>
<evidence type="ECO:0000256" key="2">
    <source>
        <dbReference type="ARBA" id="ARBA00022630"/>
    </source>
</evidence>
<protein>
    <recommendedName>
        <fullName evidence="6">FAD-binding domain-containing protein</fullName>
    </recommendedName>
</protein>
<dbReference type="Gene3D" id="3.50.50.60">
    <property type="entry name" value="FAD/NAD(P)-binding domain"/>
    <property type="match status" value="1"/>
</dbReference>
<keyword evidence="8" id="KW-1185">Reference proteome</keyword>
<dbReference type="InterPro" id="IPR002938">
    <property type="entry name" value="FAD-bd"/>
</dbReference>
<dbReference type="STRING" id="112498.A0A2D3UT75"/>
<keyword evidence="4" id="KW-0560">Oxidoreductase</keyword>
<feature type="domain" description="FAD-binding" evidence="6">
    <location>
        <begin position="7"/>
        <end position="377"/>
    </location>
</feature>
<sequence>MAKDPRIAIIGAGVGGLVTALHLHAHGFKNIDLFEAAGQLTSLGVGINVQPHAILVLRNLGLLPRLEAIGIQTQELNYYDRHGNSIISEPRGKFAGYKVPQFSVHRGELQLMLLDAVKERLGEDRIHLNHALETFEHLEGEQVKLRFHQKHSGEKAAIPEMVSDLCVAADGINSTVRRILYPKEGPPNFSGRMLWRGCVEREPFLTGSSMVWSGHADQKFIAYPIRNYGGEAGSKSLVNWIAELRVRDEIDPDTTPPEKTDWLNDVPKERFAGQFESWTFGFLDVPQLIAETEKVFEYPMCDRNPAERWSFASLTLLGDAAHPMYPIGSNGASQAILDAACLTNCLLRWQSGDIANITGALQAYQDERLPITAKIVMANRGNGPDHVLQVAHERAPNGFKHINDIISQKELEDIGLAYKAVAGFEVERVNDLASKSEGTAERLGLVDSKAIANGKH</sequence>
<dbReference type="Pfam" id="PF01494">
    <property type="entry name" value="FAD_binding_3"/>
    <property type="match status" value="1"/>
</dbReference>
<dbReference type="PANTHER" id="PTHR13789:SF268">
    <property type="entry name" value="5-METHYLPHENAZINE-1-CARBOXYLATE 1-MONOOXYGENASE"/>
    <property type="match status" value="1"/>
</dbReference>
<dbReference type="Proteomes" id="UP000225277">
    <property type="component" value="Unassembled WGS sequence"/>
</dbReference>
<dbReference type="AlphaFoldDB" id="A0A2D3UT75"/>
<comment type="similarity">
    <text evidence="1">Belongs to the paxM FAD-dependent monooxygenase family.</text>
</comment>
<evidence type="ECO:0000256" key="5">
    <source>
        <dbReference type="ARBA" id="ARBA00023033"/>
    </source>
</evidence>
<name>A0A2D3UT75_9PEZI</name>
<dbReference type="PANTHER" id="PTHR13789">
    <property type="entry name" value="MONOOXYGENASE"/>
    <property type="match status" value="1"/>
</dbReference>
<dbReference type="PRINTS" id="PR00420">
    <property type="entry name" value="RNGMNOXGNASE"/>
</dbReference>
<dbReference type="Gene3D" id="3.30.9.30">
    <property type="match status" value="1"/>
</dbReference>
<accession>A0A2D3UT75</accession>
<keyword evidence="5" id="KW-0503">Monooxygenase</keyword>
<dbReference type="OrthoDB" id="16820at2759"/>
<keyword evidence="3" id="KW-0274">FAD</keyword>
<dbReference type="GeneID" id="35600594"/>
<gene>
    <name evidence="7" type="ORF">RCC_05432</name>
</gene>
<dbReference type="InterPro" id="IPR050493">
    <property type="entry name" value="FAD-dep_Monooxygenase_BioMet"/>
</dbReference>
<evidence type="ECO:0000256" key="3">
    <source>
        <dbReference type="ARBA" id="ARBA00022827"/>
    </source>
</evidence>
<dbReference type="GO" id="GO:0071949">
    <property type="term" value="F:FAD binding"/>
    <property type="evidence" value="ECO:0007669"/>
    <property type="project" value="InterPro"/>
</dbReference>
<dbReference type="SUPFAM" id="SSF54373">
    <property type="entry name" value="FAD-linked reductases, C-terminal domain"/>
    <property type="match status" value="1"/>
</dbReference>
<dbReference type="GO" id="GO:0004497">
    <property type="term" value="F:monooxygenase activity"/>
    <property type="evidence" value="ECO:0007669"/>
    <property type="project" value="UniProtKB-KW"/>
</dbReference>
<keyword evidence="2" id="KW-0285">Flavoprotein</keyword>
<dbReference type="RefSeq" id="XP_023626471.1">
    <property type="nucleotide sequence ID" value="XM_023770703.1"/>
</dbReference>
<evidence type="ECO:0000259" key="6">
    <source>
        <dbReference type="Pfam" id="PF01494"/>
    </source>
</evidence>
<evidence type="ECO:0000256" key="4">
    <source>
        <dbReference type="ARBA" id="ARBA00023002"/>
    </source>
</evidence>
<evidence type="ECO:0000256" key="1">
    <source>
        <dbReference type="ARBA" id="ARBA00007992"/>
    </source>
</evidence>
<dbReference type="SUPFAM" id="SSF51905">
    <property type="entry name" value="FAD/NAD(P)-binding domain"/>
    <property type="match status" value="1"/>
</dbReference>
<proteinExistence type="inferred from homology"/>